<accession>A0A8H5FHU5</accession>
<sequence>MRQQPSQSVPQLMEWRPHSNFMKSQRPEGGPTLTATVFDEVSGILVASAAGFELEFTELKKEARGAGSGTRTVHNNGQYGCSGEEGGEGSGRCSFTGHLEDWRATTTL</sequence>
<feature type="compositionally biased region" description="Polar residues" evidence="1">
    <location>
        <begin position="1"/>
        <end position="10"/>
    </location>
</feature>
<keyword evidence="3" id="KW-1185">Reference proteome</keyword>
<evidence type="ECO:0000256" key="1">
    <source>
        <dbReference type="SAM" id="MobiDB-lite"/>
    </source>
</evidence>
<dbReference type="Proteomes" id="UP000559256">
    <property type="component" value="Unassembled WGS sequence"/>
</dbReference>
<gene>
    <name evidence="2" type="ORF">D9758_016617</name>
</gene>
<feature type="region of interest" description="Disordered" evidence="1">
    <location>
        <begin position="63"/>
        <end position="96"/>
    </location>
</feature>
<comment type="caution">
    <text evidence="2">The sequence shown here is derived from an EMBL/GenBank/DDBJ whole genome shotgun (WGS) entry which is preliminary data.</text>
</comment>
<evidence type="ECO:0000313" key="2">
    <source>
        <dbReference type="EMBL" id="KAF5337765.1"/>
    </source>
</evidence>
<feature type="region of interest" description="Disordered" evidence="1">
    <location>
        <begin position="1"/>
        <end position="31"/>
    </location>
</feature>
<name>A0A8H5FHU5_9AGAR</name>
<dbReference type="AlphaFoldDB" id="A0A8H5FHU5"/>
<feature type="compositionally biased region" description="Polar residues" evidence="1">
    <location>
        <begin position="69"/>
        <end position="79"/>
    </location>
</feature>
<organism evidence="2 3">
    <name type="scientific">Tetrapyrgos nigripes</name>
    <dbReference type="NCBI Taxonomy" id="182062"/>
    <lineage>
        <taxon>Eukaryota</taxon>
        <taxon>Fungi</taxon>
        <taxon>Dikarya</taxon>
        <taxon>Basidiomycota</taxon>
        <taxon>Agaricomycotina</taxon>
        <taxon>Agaricomycetes</taxon>
        <taxon>Agaricomycetidae</taxon>
        <taxon>Agaricales</taxon>
        <taxon>Marasmiineae</taxon>
        <taxon>Marasmiaceae</taxon>
        <taxon>Tetrapyrgos</taxon>
    </lineage>
</organism>
<dbReference type="EMBL" id="JAACJM010000207">
    <property type="protein sequence ID" value="KAF5337765.1"/>
    <property type="molecule type" value="Genomic_DNA"/>
</dbReference>
<evidence type="ECO:0000313" key="3">
    <source>
        <dbReference type="Proteomes" id="UP000559256"/>
    </source>
</evidence>
<reference evidence="2 3" key="1">
    <citation type="journal article" date="2020" name="ISME J.">
        <title>Uncovering the hidden diversity of litter-decomposition mechanisms in mushroom-forming fungi.</title>
        <authorList>
            <person name="Floudas D."/>
            <person name="Bentzer J."/>
            <person name="Ahren D."/>
            <person name="Johansson T."/>
            <person name="Persson P."/>
            <person name="Tunlid A."/>
        </authorList>
    </citation>
    <scope>NUCLEOTIDE SEQUENCE [LARGE SCALE GENOMIC DNA]</scope>
    <source>
        <strain evidence="2 3">CBS 291.85</strain>
    </source>
</reference>
<protein>
    <submittedName>
        <fullName evidence="2">Uncharacterized protein</fullName>
    </submittedName>
</protein>
<proteinExistence type="predicted"/>